<dbReference type="Proteomes" id="UP000215914">
    <property type="component" value="Unassembled WGS sequence"/>
</dbReference>
<accession>A0A9K3NM02</accession>
<reference evidence="1" key="2">
    <citation type="submission" date="2020-06" db="EMBL/GenBank/DDBJ databases">
        <title>Helianthus annuus Genome sequencing and assembly Release 2.</title>
        <authorList>
            <person name="Gouzy J."/>
            <person name="Langlade N."/>
            <person name="Munos S."/>
        </authorList>
    </citation>
    <scope>NUCLEOTIDE SEQUENCE</scope>
    <source>
        <tissue evidence="1">Leaves</tissue>
    </source>
</reference>
<sequence>MRISGFLIFEFPFLSPKNPRLIVASPTTHPSRIIIGLTYSSSLPAHHSRFIYGDKQVLIYWNGRLLLLIGMKQKLVTSYQPHLLVKCCRYADTFHAHIFIKIMFNFPELLL</sequence>
<evidence type="ECO:0000313" key="1">
    <source>
        <dbReference type="EMBL" id="KAF5804233.1"/>
    </source>
</evidence>
<name>A0A9K3NM02_HELAN</name>
<organism evidence="1 2">
    <name type="scientific">Helianthus annuus</name>
    <name type="common">Common sunflower</name>
    <dbReference type="NCBI Taxonomy" id="4232"/>
    <lineage>
        <taxon>Eukaryota</taxon>
        <taxon>Viridiplantae</taxon>
        <taxon>Streptophyta</taxon>
        <taxon>Embryophyta</taxon>
        <taxon>Tracheophyta</taxon>
        <taxon>Spermatophyta</taxon>
        <taxon>Magnoliopsida</taxon>
        <taxon>eudicotyledons</taxon>
        <taxon>Gunneridae</taxon>
        <taxon>Pentapetalae</taxon>
        <taxon>asterids</taxon>
        <taxon>campanulids</taxon>
        <taxon>Asterales</taxon>
        <taxon>Asteraceae</taxon>
        <taxon>Asteroideae</taxon>
        <taxon>Heliantheae alliance</taxon>
        <taxon>Heliantheae</taxon>
        <taxon>Helianthus</taxon>
    </lineage>
</organism>
<dbReference type="EMBL" id="MNCJ02000320">
    <property type="protein sequence ID" value="KAF5804233.1"/>
    <property type="molecule type" value="Genomic_DNA"/>
</dbReference>
<evidence type="ECO:0000313" key="2">
    <source>
        <dbReference type="Proteomes" id="UP000215914"/>
    </source>
</evidence>
<reference evidence="1" key="1">
    <citation type="journal article" date="2017" name="Nature">
        <title>The sunflower genome provides insights into oil metabolism, flowering and Asterid evolution.</title>
        <authorList>
            <person name="Badouin H."/>
            <person name="Gouzy J."/>
            <person name="Grassa C.J."/>
            <person name="Murat F."/>
            <person name="Staton S.E."/>
            <person name="Cottret L."/>
            <person name="Lelandais-Briere C."/>
            <person name="Owens G.L."/>
            <person name="Carrere S."/>
            <person name="Mayjonade B."/>
            <person name="Legrand L."/>
            <person name="Gill N."/>
            <person name="Kane N.C."/>
            <person name="Bowers J.E."/>
            <person name="Hubner S."/>
            <person name="Bellec A."/>
            <person name="Berard A."/>
            <person name="Berges H."/>
            <person name="Blanchet N."/>
            <person name="Boniface M.C."/>
            <person name="Brunel D."/>
            <person name="Catrice O."/>
            <person name="Chaidir N."/>
            <person name="Claudel C."/>
            <person name="Donnadieu C."/>
            <person name="Faraut T."/>
            <person name="Fievet G."/>
            <person name="Helmstetter N."/>
            <person name="King M."/>
            <person name="Knapp S.J."/>
            <person name="Lai Z."/>
            <person name="Le Paslier M.C."/>
            <person name="Lippi Y."/>
            <person name="Lorenzon L."/>
            <person name="Mandel J.R."/>
            <person name="Marage G."/>
            <person name="Marchand G."/>
            <person name="Marquand E."/>
            <person name="Bret-Mestries E."/>
            <person name="Morien E."/>
            <person name="Nambeesan S."/>
            <person name="Nguyen T."/>
            <person name="Pegot-Espagnet P."/>
            <person name="Pouilly N."/>
            <person name="Raftis F."/>
            <person name="Sallet E."/>
            <person name="Schiex T."/>
            <person name="Thomas J."/>
            <person name="Vandecasteele C."/>
            <person name="Vares D."/>
            <person name="Vear F."/>
            <person name="Vautrin S."/>
            <person name="Crespi M."/>
            <person name="Mangin B."/>
            <person name="Burke J.M."/>
            <person name="Salse J."/>
            <person name="Munos S."/>
            <person name="Vincourt P."/>
            <person name="Rieseberg L.H."/>
            <person name="Langlade N.B."/>
        </authorList>
    </citation>
    <scope>NUCLEOTIDE SEQUENCE</scope>
    <source>
        <tissue evidence="1">Leaves</tissue>
    </source>
</reference>
<dbReference type="Gramene" id="mRNA:HanXRQr2_Chr05g0194761">
    <property type="protein sequence ID" value="mRNA:HanXRQr2_Chr05g0194761"/>
    <property type="gene ID" value="HanXRQr2_Chr05g0194761"/>
</dbReference>
<gene>
    <name evidence="1" type="ORF">HanXRQr2_Chr05g0194761</name>
</gene>
<proteinExistence type="predicted"/>
<keyword evidence="2" id="KW-1185">Reference proteome</keyword>
<comment type="caution">
    <text evidence="1">The sequence shown here is derived from an EMBL/GenBank/DDBJ whole genome shotgun (WGS) entry which is preliminary data.</text>
</comment>
<dbReference type="AlphaFoldDB" id="A0A9K3NM02"/>
<protein>
    <submittedName>
        <fullName evidence="1">Uncharacterized protein</fullName>
    </submittedName>
</protein>